<reference evidence="1 2" key="1">
    <citation type="submission" date="2008-07" db="EMBL/GenBank/DDBJ databases">
        <authorList>
            <person name="Tandeau de Marsac N."/>
            <person name="Ferriera S."/>
            <person name="Johnson J."/>
            <person name="Kravitz S."/>
            <person name="Beeson K."/>
            <person name="Sutton G."/>
            <person name="Rogers Y.-H."/>
            <person name="Friedman R."/>
            <person name="Frazier M."/>
            <person name="Venter J.C."/>
        </authorList>
    </citation>
    <scope>NUCLEOTIDE SEQUENCE [LARGE SCALE GENOMIC DNA]</scope>
    <source>
        <strain evidence="1 2">PCC 7420</strain>
    </source>
</reference>
<name>B4VNX8_9CYAN</name>
<dbReference type="AlphaFoldDB" id="B4VNX8"/>
<sequence length="211" mass="24458">MAGHQSRVPQPQDLEVKRTVNNSISNNESWDYQVQSRLPNSDVILFRSRNTNQGVFDESEMQLVWQRANKIPLIYLVGSGHASYRQVEIRIRDDSQAVWVIALDQRLKNSQPIASLDLVSGEFQSEAVFRFPPPETAWSTIHQKEGVLIQEQLTWSQDKSSGVQHLYDHERGLVWEYSDRETWILKSGSPMAKNHPYPNLPYRMQAPEWVK</sequence>
<organism evidence="1 2">
    <name type="scientific">Coleofasciculus chthonoplastes PCC 7420</name>
    <dbReference type="NCBI Taxonomy" id="118168"/>
    <lineage>
        <taxon>Bacteria</taxon>
        <taxon>Bacillati</taxon>
        <taxon>Cyanobacteriota</taxon>
        <taxon>Cyanophyceae</taxon>
        <taxon>Coleofasciculales</taxon>
        <taxon>Coleofasciculaceae</taxon>
        <taxon>Coleofasciculus</taxon>
    </lineage>
</organism>
<gene>
    <name evidence="1" type="ORF">MC7420_4654</name>
</gene>
<evidence type="ECO:0000313" key="2">
    <source>
        <dbReference type="Proteomes" id="UP000003835"/>
    </source>
</evidence>
<evidence type="ECO:0000313" key="1">
    <source>
        <dbReference type="EMBL" id="EDX76398.1"/>
    </source>
</evidence>
<proteinExistence type="predicted"/>
<protein>
    <submittedName>
        <fullName evidence="1">Uncharacterized protein</fullName>
    </submittedName>
</protein>
<keyword evidence="2" id="KW-1185">Reference proteome</keyword>
<dbReference type="HOGENOM" id="CLU_1303165_0_0_3"/>
<accession>B4VNX8</accession>
<dbReference type="Proteomes" id="UP000003835">
    <property type="component" value="Unassembled WGS sequence"/>
</dbReference>
<dbReference type="EMBL" id="DS989846">
    <property type="protein sequence ID" value="EDX76398.1"/>
    <property type="molecule type" value="Genomic_DNA"/>
</dbReference>